<accession>A0A382C3K4</accession>
<dbReference type="AlphaFoldDB" id="A0A382C3K4"/>
<dbReference type="Gene3D" id="3.20.20.60">
    <property type="entry name" value="Phosphoenolpyruvate-binding domains"/>
    <property type="match status" value="1"/>
</dbReference>
<proteinExistence type="predicted"/>
<sequence length="43" mass="4829">MGDKRNYSTDQVKALQGSVKVESTLAKIGAKQLRKLFETEPYV</sequence>
<feature type="non-terminal residue" evidence="1">
    <location>
        <position position="43"/>
    </location>
</feature>
<reference evidence="1" key="1">
    <citation type="submission" date="2018-05" db="EMBL/GenBank/DDBJ databases">
        <authorList>
            <person name="Lanie J.A."/>
            <person name="Ng W.-L."/>
            <person name="Kazmierczak K.M."/>
            <person name="Andrzejewski T.M."/>
            <person name="Davidsen T.M."/>
            <person name="Wayne K.J."/>
            <person name="Tettelin H."/>
            <person name="Glass J.I."/>
            <person name="Rusch D."/>
            <person name="Podicherti R."/>
            <person name="Tsui H.-C.T."/>
            <person name="Winkler M.E."/>
        </authorList>
    </citation>
    <scope>NUCLEOTIDE SEQUENCE</scope>
</reference>
<evidence type="ECO:0000313" key="1">
    <source>
        <dbReference type="EMBL" id="SVB20658.1"/>
    </source>
</evidence>
<dbReference type="EMBL" id="UINC01032649">
    <property type="protein sequence ID" value="SVB20658.1"/>
    <property type="molecule type" value="Genomic_DNA"/>
</dbReference>
<protein>
    <submittedName>
        <fullName evidence="1">Uncharacterized protein</fullName>
    </submittedName>
</protein>
<dbReference type="InterPro" id="IPR040442">
    <property type="entry name" value="Pyrv_kinase-like_dom_sf"/>
</dbReference>
<name>A0A382C3K4_9ZZZZ</name>
<organism evidence="1">
    <name type="scientific">marine metagenome</name>
    <dbReference type="NCBI Taxonomy" id="408172"/>
    <lineage>
        <taxon>unclassified sequences</taxon>
        <taxon>metagenomes</taxon>
        <taxon>ecological metagenomes</taxon>
    </lineage>
</organism>
<gene>
    <name evidence="1" type="ORF">METZ01_LOCUS173512</name>
</gene>